<dbReference type="EnsemblMetazoa" id="XM_050662987.1">
    <property type="protein sequence ID" value="XP_050518944.1"/>
    <property type="gene ID" value="LOC126893047"/>
</dbReference>
<accession>A0ABM5L937</accession>
<dbReference type="Gene3D" id="3.30.420.10">
    <property type="entry name" value="Ribonuclease H-like superfamily/Ribonuclease H"/>
    <property type="match status" value="1"/>
</dbReference>
<dbReference type="SUPFAM" id="SSF53098">
    <property type="entry name" value="Ribonuclease H-like"/>
    <property type="match status" value="1"/>
</dbReference>
<comment type="subcellular location">
    <subcellularLocation>
        <location evidence="1">Nucleus</location>
    </subcellularLocation>
</comment>
<organism evidence="3 4">
    <name type="scientific">Diabrotica virgifera virgifera</name>
    <name type="common">western corn rootworm</name>
    <dbReference type="NCBI Taxonomy" id="50390"/>
    <lineage>
        <taxon>Eukaryota</taxon>
        <taxon>Metazoa</taxon>
        <taxon>Ecdysozoa</taxon>
        <taxon>Arthropoda</taxon>
        <taxon>Hexapoda</taxon>
        <taxon>Insecta</taxon>
        <taxon>Pterygota</taxon>
        <taxon>Neoptera</taxon>
        <taxon>Endopterygota</taxon>
        <taxon>Coleoptera</taxon>
        <taxon>Polyphaga</taxon>
        <taxon>Cucujiformia</taxon>
        <taxon>Chrysomeloidea</taxon>
        <taxon>Chrysomelidae</taxon>
        <taxon>Galerucinae</taxon>
        <taxon>Diabroticina</taxon>
        <taxon>Diabroticites</taxon>
        <taxon>Diabrotica</taxon>
    </lineage>
</organism>
<name>A0ABM5L937_DIAVI</name>
<proteinExistence type="predicted"/>
<dbReference type="InterPro" id="IPR012337">
    <property type="entry name" value="RNaseH-like_sf"/>
</dbReference>
<sequence>MVLTSKYWEKKKTPLLVESFITNVHRYEQLYQSNGIPLWNYPYEMFLYPVKTHINVRYLCQNSDIIQKEHYRECTVKWKEYGKIYTDGSKSEHGVGCAVYYPSKNIKLIYKLPEMLSIFSPEHIAIKLAISMCLEQKDDKFVIFTDSKSSVEKLKNLCLNPNLNYILLDILELYHNVLSMGKQIYISWIKAHSGIEENEEVDSLAKNGAKNGRILGSKIPESDFIPIFRKELKENWQLKYELGEKGQFFKNIQPKIRDKPWFENICNRSIIRIISRMRCNHALFPVYKCKIGLLDNNKCLCDEIADLQHIILECPLKKLEIDKLYQNLISYNMKFPINVSNLLTLEDNKIMVRTYVRKTTRQQWDSNSMKLALENISNGMPFKRAARLYNLPLSTLKRRAKNRNVLEASGQSSDDVSLFGNNPEELSDNETIVTAALNPEVVASNHKVDVTSSVVGNSIPISEISTSKQNEIPSSLDDTFVTPYDIYPLPQAPPQTRSSRPSQGSTVFTSTPNYFLMKAKQKTPKPTPLSARKALSKKVFRRNKENKRFDDDEDDVACIFC</sequence>
<dbReference type="InterPro" id="IPR036397">
    <property type="entry name" value="RNaseH_sf"/>
</dbReference>
<dbReference type="PROSITE" id="PS50879">
    <property type="entry name" value="RNASE_H_1"/>
    <property type="match status" value="1"/>
</dbReference>
<dbReference type="InterPro" id="IPR007889">
    <property type="entry name" value="HTH_Psq"/>
</dbReference>
<dbReference type="Pfam" id="PF05225">
    <property type="entry name" value="HTH_psq"/>
    <property type="match status" value="1"/>
</dbReference>
<dbReference type="Gene3D" id="1.10.10.60">
    <property type="entry name" value="Homeodomain-like"/>
    <property type="match status" value="1"/>
</dbReference>
<evidence type="ECO:0000259" key="2">
    <source>
        <dbReference type="PROSITE" id="PS50879"/>
    </source>
</evidence>
<dbReference type="CDD" id="cd09276">
    <property type="entry name" value="Rnase_HI_RT_non_LTR"/>
    <property type="match status" value="1"/>
</dbReference>
<dbReference type="GeneID" id="126893047"/>
<evidence type="ECO:0000313" key="3">
    <source>
        <dbReference type="EnsemblMetazoa" id="XP_050518944.1"/>
    </source>
</evidence>
<dbReference type="RefSeq" id="XP_050518944.1">
    <property type="nucleotide sequence ID" value="XM_050662987.1"/>
</dbReference>
<feature type="domain" description="RNase H type-1" evidence="2">
    <location>
        <begin position="78"/>
        <end position="210"/>
    </location>
</feature>
<dbReference type="InterPro" id="IPR002156">
    <property type="entry name" value="RNaseH_domain"/>
</dbReference>
<dbReference type="Pfam" id="PF00075">
    <property type="entry name" value="RNase_H"/>
    <property type="match status" value="1"/>
</dbReference>
<protein>
    <recommendedName>
        <fullName evidence="2">RNase H type-1 domain-containing protein</fullName>
    </recommendedName>
</protein>
<reference evidence="3" key="1">
    <citation type="submission" date="2025-05" db="UniProtKB">
        <authorList>
            <consortium name="EnsemblMetazoa"/>
        </authorList>
    </citation>
    <scope>IDENTIFICATION</scope>
</reference>
<keyword evidence="4" id="KW-1185">Reference proteome</keyword>
<dbReference type="SUPFAM" id="SSF46689">
    <property type="entry name" value="Homeodomain-like"/>
    <property type="match status" value="1"/>
</dbReference>
<evidence type="ECO:0000313" key="4">
    <source>
        <dbReference type="Proteomes" id="UP001652700"/>
    </source>
</evidence>
<dbReference type="Proteomes" id="UP001652700">
    <property type="component" value="Unplaced"/>
</dbReference>
<evidence type="ECO:0000256" key="1">
    <source>
        <dbReference type="ARBA" id="ARBA00004123"/>
    </source>
</evidence>
<dbReference type="InterPro" id="IPR009057">
    <property type="entry name" value="Homeodomain-like_sf"/>
</dbReference>